<evidence type="ECO:0000256" key="6">
    <source>
        <dbReference type="ARBA" id="ARBA00022840"/>
    </source>
</evidence>
<feature type="transmembrane region" description="Helical" evidence="10">
    <location>
        <begin position="1032"/>
        <end position="1053"/>
    </location>
</feature>
<dbReference type="EMBL" id="JAPDFW010000070">
    <property type="protein sequence ID" value="KAJ5074437.1"/>
    <property type="molecule type" value="Genomic_DNA"/>
</dbReference>
<keyword evidence="8 10" id="KW-0472">Membrane</keyword>
<feature type="transmembrane region" description="Helical" evidence="10">
    <location>
        <begin position="187"/>
        <end position="204"/>
    </location>
</feature>
<keyword evidence="14" id="KW-1185">Reference proteome</keyword>
<dbReference type="GO" id="GO:0005524">
    <property type="term" value="F:ATP binding"/>
    <property type="evidence" value="ECO:0007669"/>
    <property type="project" value="UniProtKB-KW"/>
</dbReference>
<protein>
    <submittedName>
        <fullName evidence="13">Multidrug-resistance like protein 1 isoform i</fullName>
    </submittedName>
</protein>
<dbReference type="SUPFAM" id="SSF90123">
    <property type="entry name" value="ABC transporter transmembrane region"/>
    <property type="match status" value="2"/>
</dbReference>
<evidence type="ECO:0000313" key="13">
    <source>
        <dbReference type="EMBL" id="KAJ5074437.1"/>
    </source>
</evidence>
<evidence type="ECO:0000259" key="11">
    <source>
        <dbReference type="PROSITE" id="PS50893"/>
    </source>
</evidence>
<evidence type="ECO:0000256" key="5">
    <source>
        <dbReference type="ARBA" id="ARBA00022741"/>
    </source>
</evidence>
<dbReference type="InterPro" id="IPR003439">
    <property type="entry name" value="ABC_transporter-like_ATP-bd"/>
</dbReference>
<feature type="region of interest" description="Disordered" evidence="9">
    <location>
        <begin position="716"/>
        <end position="748"/>
    </location>
</feature>
<evidence type="ECO:0000256" key="2">
    <source>
        <dbReference type="ARBA" id="ARBA00009726"/>
    </source>
</evidence>
<feature type="domain" description="ABC transporter" evidence="11">
    <location>
        <begin position="1076"/>
        <end position="1311"/>
    </location>
</feature>
<dbReference type="GO" id="GO:0016887">
    <property type="term" value="F:ATP hydrolysis activity"/>
    <property type="evidence" value="ECO:0007669"/>
    <property type="project" value="InterPro"/>
</dbReference>
<evidence type="ECO:0000256" key="8">
    <source>
        <dbReference type="ARBA" id="ARBA00023136"/>
    </source>
</evidence>
<keyword evidence="7 10" id="KW-1133">Transmembrane helix</keyword>
<evidence type="ECO:0000256" key="1">
    <source>
        <dbReference type="ARBA" id="ARBA00004141"/>
    </source>
</evidence>
<feature type="transmembrane region" description="Helical" evidence="10">
    <location>
        <begin position="290"/>
        <end position="311"/>
    </location>
</feature>
<feature type="transmembrane region" description="Helical" evidence="10">
    <location>
        <begin position="75"/>
        <end position="96"/>
    </location>
</feature>
<feature type="transmembrane region" description="Helical" evidence="10">
    <location>
        <begin position="782"/>
        <end position="807"/>
    </location>
</feature>
<feature type="region of interest" description="Disordered" evidence="9">
    <location>
        <begin position="427"/>
        <end position="459"/>
    </location>
</feature>
<dbReference type="Gene3D" id="3.40.50.300">
    <property type="entry name" value="P-loop containing nucleotide triphosphate hydrolases"/>
    <property type="match status" value="2"/>
</dbReference>
<keyword evidence="4 10" id="KW-0812">Transmembrane</keyword>
<dbReference type="InterPro" id="IPR044726">
    <property type="entry name" value="ABCC_6TM_D2"/>
</dbReference>
<dbReference type="Pfam" id="PF00005">
    <property type="entry name" value="ABC_tran"/>
    <property type="match status" value="2"/>
</dbReference>
<feature type="transmembrane region" description="Helical" evidence="10">
    <location>
        <begin position="1004"/>
        <end position="1025"/>
    </location>
</feature>
<dbReference type="PROSITE" id="PS50929">
    <property type="entry name" value="ABC_TM1F"/>
    <property type="match status" value="2"/>
</dbReference>
<dbReference type="SUPFAM" id="SSF52540">
    <property type="entry name" value="P-loop containing nucleoside triphosphate hydrolases"/>
    <property type="match status" value="2"/>
</dbReference>
<feature type="compositionally biased region" description="Low complexity" evidence="9">
    <location>
        <begin position="720"/>
        <end position="732"/>
    </location>
</feature>
<evidence type="ECO:0000313" key="14">
    <source>
        <dbReference type="Proteomes" id="UP001149090"/>
    </source>
</evidence>
<dbReference type="CDD" id="cd18580">
    <property type="entry name" value="ABC_6TM_ABCC_D2"/>
    <property type="match status" value="1"/>
</dbReference>
<feature type="domain" description="ABC transmembrane type-1" evidence="12">
    <location>
        <begin position="75"/>
        <end position="349"/>
    </location>
</feature>
<evidence type="ECO:0000256" key="7">
    <source>
        <dbReference type="ARBA" id="ARBA00022989"/>
    </source>
</evidence>
<dbReference type="GO" id="GO:0140359">
    <property type="term" value="F:ABC-type transporter activity"/>
    <property type="evidence" value="ECO:0007669"/>
    <property type="project" value="InterPro"/>
</dbReference>
<accession>A0A9Q0LKD4</accession>
<feature type="compositionally biased region" description="Acidic residues" evidence="9">
    <location>
        <begin position="442"/>
        <end position="451"/>
    </location>
</feature>
<dbReference type="PANTHER" id="PTHR24223:SF456">
    <property type="entry name" value="MULTIDRUG RESISTANCE-ASSOCIATED PROTEIN LETHAL(2)03659"/>
    <property type="match status" value="1"/>
</dbReference>
<evidence type="ECO:0000256" key="3">
    <source>
        <dbReference type="ARBA" id="ARBA00022448"/>
    </source>
</evidence>
<dbReference type="Proteomes" id="UP001149090">
    <property type="component" value="Unassembled WGS sequence"/>
</dbReference>
<proteinExistence type="inferred from homology"/>
<comment type="subcellular location">
    <subcellularLocation>
        <location evidence="1">Membrane</location>
        <topology evidence="1">Multi-pass membrane protein</topology>
    </subcellularLocation>
</comment>
<dbReference type="Gene3D" id="1.20.1560.10">
    <property type="entry name" value="ABC transporter type 1, transmembrane domain"/>
    <property type="match status" value="2"/>
</dbReference>
<feature type="domain" description="ABC transmembrane type-1" evidence="12">
    <location>
        <begin position="784"/>
        <end position="1055"/>
    </location>
</feature>
<dbReference type="InterPro" id="IPR036640">
    <property type="entry name" value="ABC1_TM_sf"/>
</dbReference>
<feature type="transmembrane region" description="Helical" evidence="10">
    <location>
        <begin position="819"/>
        <end position="842"/>
    </location>
</feature>
<dbReference type="InterPro" id="IPR011527">
    <property type="entry name" value="ABC1_TM_dom"/>
</dbReference>
<feature type="transmembrane region" description="Helical" evidence="10">
    <location>
        <begin position="906"/>
        <end position="932"/>
    </location>
</feature>
<dbReference type="InterPro" id="IPR003593">
    <property type="entry name" value="AAA+_ATPase"/>
</dbReference>
<name>A0A9Q0LKD4_ANAIG</name>
<evidence type="ECO:0000256" key="4">
    <source>
        <dbReference type="ARBA" id="ARBA00022692"/>
    </source>
</evidence>
<dbReference type="PROSITE" id="PS50893">
    <property type="entry name" value="ABC_TRANSPORTER_2"/>
    <property type="match status" value="2"/>
</dbReference>
<feature type="transmembrane region" description="Helical" evidence="10">
    <location>
        <begin position="323"/>
        <end position="340"/>
    </location>
</feature>
<dbReference type="SMART" id="SM00382">
    <property type="entry name" value="AAA"/>
    <property type="match status" value="2"/>
</dbReference>
<organism evidence="13 14">
    <name type="scientific">Anaeramoeba ignava</name>
    <name type="common">Anaerobic marine amoeba</name>
    <dbReference type="NCBI Taxonomy" id="1746090"/>
    <lineage>
        <taxon>Eukaryota</taxon>
        <taxon>Metamonada</taxon>
        <taxon>Anaeramoebidae</taxon>
        <taxon>Anaeramoeba</taxon>
    </lineage>
</organism>
<dbReference type="GO" id="GO:0016020">
    <property type="term" value="C:membrane"/>
    <property type="evidence" value="ECO:0007669"/>
    <property type="project" value="UniProtKB-SubCell"/>
</dbReference>
<feature type="transmembrane region" description="Helical" evidence="10">
    <location>
        <begin position="108"/>
        <end position="125"/>
    </location>
</feature>
<dbReference type="InterPro" id="IPR027417">
    <property type="entry name" value="P-loop_NTPase"/>
</dbReference>
<sequence>MTQQIGTFSKVTFNRISDAITMGKQLKLSTKELVPLPETEKADFLADKFMLNFEETKSVRKAMSSIVSFFSFDDAFLILFRDIMMFMIPLLVHAVIRFVDEDENKNFAALYIIGYFLAYFFQGLTEEHFLNSAFKHGNKIRSCLSTVVYNKLLRIQPVNQNQLMKFRELIEKGCSELSTIPQDTQELWSLPIVAIASILLLVYYLGPVSLSGLGILLLFIPIMFWISRNKDGDYRAILPFSQIRFKYFDSIINSIKTVKINSDEDFYSEGLKGRRDLEYDKIKNAQSSKALAWFFFVIIPVVLIILVIIFYGIESSSFTARDVFTSIVLLHILKSAVIMYPQTISRFAHSQYVLKQIQELLLIPDFNLQEDITIIIDSETEFGKINKEQNITKTVQEMPILKQSNRWIDIEDKNKYSLKYGIKIDSGDDSSPSNPELISDNNESENEDESESSLVEPESDVDKLYQKVRLEVYNANFARNNQVVLKQIKLELLSEQSIGICGDSKSGKSAILSGIIAAIQKTSGKVKIDGSLSYIPQEPWIKRGSIKDNILFSNIYEKERYNFVMRITKLKEALKAARLSEKYFIDSNSDLSKELLQRINLARALYADSDIYLIDDFMGNWGSKSRLQTFNKCFNQFLKAKARIIVTNDSQILSQMDFIYVLHKGKIAQKGTYQQLLESKGKFSELYVNQEEYQKNLYYHLIPQEGISKVLKRKKGNRENNNNNNDQMQSLSDQDDQDLDSNKDGSSVPEKQHAFFLKGHEISGKVTGSIYRKYISYNGGCLHLLVVIFFLLLGLGGFYGSFFWIAGWAEEYQNLTDSGYIGILLFINISVLVVLFIHPFIISTSSLHLSKKIHDKLITKIINAPVIYFQRSQIENLEKILGPHLKMIDTTIASSANSAIYSFIQIFVLFVCLVIVFPWFLIPSIFFVYYYYRTQSSFVKTLRQVKYLESSAGNQSRVHIEETFKGLHMIRSYEATDEYSDKYIRRVDNISSVLFTENYLNRWISLRMHLLGTVMITVVAVIACATRGDVNLGNLGAALVFAFFLIVSLNSFVRMKAELSYKMLQFENLVVRAGAIEFKNVKVENEILNKQVLRGLSFQIKGGENIGICGPHGSGKSTLLQSLFRIFDINQGEITVDGQDISKTELKELRKLFIYVPSTPTFFQGNIRQNIDFKGRFDDDQIWEALEKLNIKSIISEIPQRLYGNIDQIKQLPLPLQFCFIFTRVLLNDKPKIILIDEIFENINDQKMEKFLLQIIKDFMSQRTVLIVTNRPSILISLKRIMVLHQGKILEFDTPEKLINNSGSSFYTLVNQIGPNVVDRFKEFVKAFQKEENEFIGQKQDNSSEMILSTDSEDNR</sequence>
<dbReference type="PANTHER" id="PTHR24223">
    <property type="entry name" value="ATP-BINDING CASSETTE SUB-FAMILY C"/>
    <property type="match status" value="1"/>
</dbReference>
<keyword evidence="5" id="KW-0547">Nucleotide-binding</keyword>
<feature type="domain" description="ABC transporter" evidence="11">
    <location>
        <begin position="470"/>
        <end position="689"/>
    </location>
</feature>
<evidence type="ECO:0000256" key="10">
    <source>
        <dbReference type="SAM" id="Phobius"/>
    </source>
</evidence>
<evidence type="ECO:0000259" key="12">
    <source>
        <dbReference type="PROSITE" id="PS50929"/>
    </source>
</evidence>
<dbReference type="Pfam" id="PF00664">
    <property type="entry name" value="ABC_membrane"/>
    <property type="match status" value="2"/>
</dbReference>
<dbReference type="InterPro" id="IPR050173">
    <property type="entry name" value="ABC_transporter_C-like"/>
</dbReference>
<reference evidence="13" key="1">
    <citation type="submission" date="2022-10" db="EMBL/GenBank/DDBJ databases">
        <title>Novel sulphate-reducing endosymbionts in the free-living metamonad Anaeramoeba.</title>
        <authorList>
            <person name="Jerlstrom-Hultqvist J."/>
            <person name="Cepicka I."/>
            <person name="Gallot-Lavallee L."/>
            <person name="Salas-Leiva D."/>
            <person name="Curtis B.A."/>
            <person name="Zahonova K."/>
            <person name="Pipaliya S."/>
            <person name="Dacks J."/>
            <person name="Roger A.J."/>
        </authorList>
    </citation>
    <scope>NUCLEOTIDE SEQUENCE</scope>
    <source>
        <strain evidence="13">BMAN</strain>
    </source>
</reference>
<comment type="caution">
    <text evidence="13">The sequence shown here is derived from an EMBL/GenBank/DDBJ whole genome shotgun (WGS) entry which is preliminary data.</text>
</comment>
<keyword evidence="3" id="KW-0813">Transport</keyword>
<gene>
    <name evidence="13" type="ORF">M0811_01068</name>
</gene>
<keyword evidence="6" id="KW-0067">ATP-binding</keyword>
<comment type="similarity">
    <text evidence="2">Belongs to the ABC transporter superfamily. ABCC family. Conjugate transporter (TC 3.A.1.208) subfamily.</text>
</comment>
<dbReference type="OrthoDB" id="6500128at2759"/>
<evidence type="ECO:0000256" key="9">
    <source>
        <dbReference type="SAM" id="MobiDB-lite"/>
    </source>
</evidence>